<comment type="caution">
    <text evidence="1">The sequence shown here is derived from an EMBL/GenBank/DDBJ whole genome shotgun (WGS) entry which is preliminary data.</text>
</comment>
<proteinExistence type="predicted"/>
<dbReference type="InterPro" id="IPR004155">
    <property type="entry name" value="PBS_lyase_HEAT"/>
</dbReference>
<sequence>MDNTVTAPLVHTTRLAAAYRRFLSTGSSPTFAAQVDESYSAATLSSLLRRGDVELRRAAALSLGMLGDHCSIEPLGRALADEDRGVRFAADDSFRALLVRDAAPLHHQQLLQVMHLNDGGDYAGSLAPTLILVDQAPRYAEAHHQLAICWHGLENFHQAEAAYSACLWHCRYHYLAWQGLARCRTILGDNEGALSALQHCIEICPDMESARAQIRVLQRRLRRTGGQS</sequence>
<evidence type="ECO:0000313" key="1">
    <source>
        <dbReference type="EMBL" id="TWT50488.1"/>
    </source>
</evidence>
<protein>
    <submittedName>
        <fullName evidence="1">Tetratricopeptide repeat protein</fullName>
    </submittedName>
</protein>
<dbReference type="InterPro" id="IPR011989">
    <property type="entry name" value="ARM-like"/>
</dbReference>
<dbReference type="Gene3D" id="1.25.10.10">
    <property type="entry name" value="Leucine-rich Repeat Variant"/>
    <property type="match status" value="1"/>
</dbReference>
<dbReference type="SMART" id="SM00028">
    <property type="entry name" value="TPR"/>
    <property type="match status" value="2"/>
</dbReference>
<dbReference type="Pfam" id="PF13646">
    <property type="entry name" value="HEAT_2"/>
    <property type="match status" value="1"/>
</dbReference>
<dbReference type="InterPro" id="IPR019734">
    <property type="entry name" value="TPR_rpt"/>
</dbReference>
<dbReference type="OrthoDB" id="256486at2"/>
<dbReference type="InterPro" id="IPR016024">
    <property type="entry name" value="ARM-type_fold"/>
</dbReference>
<dbReference type="SUPFAM" id="SSF48452">
    <property type="entry name" value="TPR-like"/>
    <property type="match status" value="1"/>
</dbReference>
<dbReference type="SMART" id="SM00567">
    <property type="entry name" value="EZ_HEAT"/>
    <property type="match status" value="1"/>
</dbReference>
<gene>
    <name evidence="1" type="ORF">Pla22_32310</name>
</gene>
<dbReference type="Proteomes" id="UP000316598">
    <property type="component" value="Unassembled WGS sequence"/>
</dbReference>
<reference evidence="1 2" key="1">
    <citation type="submission" date="2019-02" db="EMBL/GenBank/DDBJ databases">
        <title>Deep-cultivation of Planctomycetes and their phenomic and genomic characterization uncovers novel biology.</title>
        <authorList>
            <person name="Wiegand S."/>
            <person name="Jogler M."/>
            <person name="Boedeker C."/>
            <person name="Pinto D."/>
            <person name="Vollmers J."/>
            <person name="Rivas-Marin E."/>
            <person name="Kohn T."/>
            <person name="Peeters S.H."/>
            <person name="Heuer A."/>
            <person name="Rast P."/>
            <person name="Oberbeckmann S."/>
            <person name="Bunk B."/>
            <person name="Jeske O."/>
            <person name="Meyerdierks A."/>
            <person name="Storesund J.E."/>
            <person name="Kallscheuer N."/>
            <person name="Luecker S."/>
            <person name="Lage O.M."/>
            <person name="Pohl T."/>
            <person name="Merkel B.J."/>
            <person name="Hornburger P."/>
            <person name="Mueller R.-W."/>
            <person name="Bruemmer F."/>
            <person name="Labrenz M."/>
            <person name="Spormann A.M."/>
            <person name="Op Den Camp H."/>
            <person name="Overmann J."/>
            <person name="Amann R."/>
            <person name="Jetten M.S.M."/>
            <person name="Mascher T."/>
            <person name="Medema M.H."/>
            <person name="Devos D.P."/>
            <person name="Kaster A.-K."/>
            <person name="Ovreas L."/>
            <person name="Rohde M."/>
            <person name="Galperin M.Y."/>
            <person name="Jogler C."/>
        </authorList>
    </citation>
    <scope>NUCLEOTIDE SEQUENCE [LARGE SCALE GENOMIC DNA]</scope>
    <source>
        <strain evidence="1 2">Pla22</strain>
    </source>
</reference>
<name>A0A5C5WIC7_9BACT</name>
<dbReference type="AlphaFoldDB" id="A0A5C5WIC7"/>
<dbReference type="InterPro" id="IPR011990">
    <property type="entry name" value="TPR-like_helical_dom_sf"/>
</dbReference>
<dbReference type="Gene3D" id="1.25.40.10">
    <property type="entry name" value="Tetratricopeptide repeat domain"/>
    <property type="match status" value="1"/>
</dbReference>
<dbReference type="EMBL" id="SJPI01000002">
    <property type="protein sequence ID" value="TWT50488.1"/>
    <property type="molecule type" value="Genomic_DNA"/>
</dbReference>
<accession>A0A5C5WIC7</accession>
<keyword evidence="2" id="KW-1185">Reference proteome</keyword>
<evidence type="ECO:0000313" key="2">
    <source>
        <dbReference type="Proteomes" id="UP000316598"/>
    </source>
</evidence>
<dbReference type="SUPFAM" id="SSF48371">
    <property type="entry name" value="ARM repeat"/>
    <property type="match status" value="1"/>
</dbReference>
<organism evidence="1 2">
    <name type="scientific">Rubripirellula amarantea</name>
    <dbReference type="NCBI Taxonomy" id="2527999"/>
    <lineage>
        <taxon>Bacteria</taxon>
        <taxon>Pseudomonadati</taxon>
        <taxon>Planctomycetota</taxon>
        <taxon>Planctomycetia</taxon>
        <taxon>Pirellulales</taxon>
        <taxon>Pirellulaceae</taxon>
        <taxon>Rubripirellula</taxon>
    </lineage>
</organism>